<dbReference type="Proteomes" id="UP000176604">
    <property type="component" value="Unassembled WGS sequence"/>
</dbReference>
<protein>
    <recommendedName>
        <fullName evidence="1">Polymerase beta nucleotidyltransferase domain-containing protein</fullName>
    </recommendedName>
</protein>
<dbReference type="STRING" id="1802397.A3J43_00375"/>
<sequence>MKGDSMPRSDIDIGIEGPEDVPFAIFEKIKEDIDALNKLYKIDVVDFRNTSKEFRDVALQHQEALI</sequence>
<reference evidence="2 3" key="1">
    <citation type="journal article" date="2016" name="Nat. Commun.">
        <title>Thousands of microbial genomes shed light on interconnected biogeochemical processes in an aquifer system.</title>
        <authorList>
            <person name="Anantharaman K."/>
            <person name="Brown C.T."/>
            <person name="Hug L.A."/>
            <person name="Sharon I."/>
            <person name="Castelle C.J."/>
            <person name="Probst A.J."/>
            <person name="Thomas B.C."/>
            <person name="Singh A."/>
            <person name="Wilkins M.J."/>
            <person name="Karaoz U."/>
            <person name="Brodie E.L."/>
            <person name="Williams K.H."/>
            <person name="Hubbard S.S."/>
            <person name="Banfield J.F."/>
        </authorList>
    </citation>
    <scope>NUCLEOTIDE SEQUENCE [LARGE SCALE GENOMIC DNA]</scope>
</reference>
<dbReference type="Gene3D" id="3.30.460.10">
    <property type="entry name" value="Beta Polymerase, domain 2"/>
    <property type="match status" value="1"/>
</dbReference>
<accession>A0A1F7UI36</accession>
<dbReference type="InterPro" id="IPR041633">
    <property type="entry name" value="Polbeta"/>
</dbReference>
<dbReference type="InterPro" id="IPR043519">
    <property type="entry name" value="NT_sf"/>
</dbReference>
<gene>
    <name evidence="2" type="ORF">A3J43_00375</name>
</gene>
<dbReference type="Pfam" id="PF18765">
    <property type="entry name" value="Polbeta"/>
    <property type="match status" value="1"/>
</dbReference>
<dbReference type="SUPFAM" id="SSF81301">
    <property type="entry name" value="Nucleotidyltransferase"/>
    <property type="match status" value="1"/>
</dbReference>
<evidence type="ECO:0000313" key="2">
    <source>
        <dbReference type="EMBL" id="OGL77939.1"/>
    </source>
</evidence>
<dbReference type="EMBL" id="MGEF01000047">
    <property type="protein sequence ID" value="OGL77939.1"/>
    <property type="molecule type" value="Genomic_DNA"/>
</dbReference>
<evidence type="ECO:0000313" key="3">
    <source>
        <dbReference type="Proteomes" id="UP000176604"/>
    </source>
</evidence>
<proteinExistence type="predicted"/>
<dbReference type="AlphaFoldDB" id="A0A1F7UI36"/>
<feature type="domain" description="Polymerase beta nucleotidyltransferase" evidence="1">
    <location>
        <begin position="2"/>
        <end position="65"/>
    </location>
</feature>
<comment type="caution">
    <text evidence="2">The sequence shown here is derived from an EMBL/GenBank/DDBJ whole genome shotgun (WGS) entry which is preliminary data.</text>
</comment>
<name>A0A1F7UI36_9BACT</name>
<organism evidence="2 3">
    <name type="scientific">Candidatus Uhrbacteria bacterium RIFCSPHIGHO2_12_FULL_54_23</name>
    <dbReference type="NCBI Taxonomy" id="1802397"/>
    <lineage>
        <taxon>Bacteria</taxon>
        <taxon>Candidatus Uhriibacteriota</taxon>
    </lineage>
</organism>
<evidence type="ECO:0000259" key="1">
    <source>
        <dbReference type="Pfam" id="PF18765"/>
    </source>
</evidence>